<name>A0ABW3V943_9HYPH</name>
<organism evidence="1 2">
    <name type="scientific">Pseudochrobactrum kiredjianiae</name>
    <dbReference type="NCBI Taxonomy" id="386305"/>
    <lineage>
        <taxon>Bacteria</taxon>
        <taxon>Pseudomonadati</taxon>
        <taxon>Pseudomonadota</taxon>
        <taxon>Alphaproteobacteria</taxon>
        <taxon>Hyphomicrobiales</taxon>
        <taxon>Brucellaceae</taxon>
        <taxon>Pseudochrobactrum</taxon>
    </lineage>
</organism>
<dbReference type="PROSITE" id="PS51257">
    <property type="entry name" value="PROKAR_LIPOPROTEIN"/>
    <property type="match status" value="1"/>
</dbReference>
<keyword evidence="2" id="KW-1185">Reference proteome</keyword>
<dbReference type="Proteomes" id="UP001597263">
    <property type="component" value="Unassembled WGS sequence"/>
</dbReference>
<evidence type="ECO:0008006" key="3">
    <source>
        <dbReference type="Google" id="ProtNLM"/>
    </source>
</evidence>
<evidence type="ECO:0000313" key="2">
    <source>
        <dbReference type="Proteomes" id="UP001597263"/>
    </source>
</evidence>
<reference evidence="2" key="1">
    <citation type="journal article" date="2019" name="Int. J. Syst. Evol. Microbiol.">
        <title>The Global Catalogue of Microorganisms (GCM) 10K type strain sequencing project: providing services to taxonomists for standard genome sequencing and annotation.</title>
        <authorList>
            <consortium name="The Broad Institute Genomics Platform"/>
            <consortium name="The Broad Institute Genome Sequencing Center for Infectious Disease"/>
            <person name="Wu L."/>
            <person name="Ma J."/>
        </authorList>
    </citation>
    <scope>NUCLEOTIDE SEQUENCE [LARGE SCALE GENOMIC DNA]</scope>
    <source>
        <strain evidence="2">CCUG 49584</strain>
    </source>
</reference>
<gene>
    <name evidence="1" type="ORF">ACFQ35_19765</name>
</gene>
<sequence length="134" mass="14948">MRQLNKIWPLIVSGFVISGCVSTPGIKQFNSTEYTIAGKRIEIASVWHIQPDCENFGIPIIQVISKPKNGKVELSTKQMFPSDTIYERCRTIKVKGPVAYYTANSGFSGTDTIKLRFAYSDGVLEEKTLTVIVK</sequence>
<comment type="caution">
    <text evidence="1">The sequence shown here is derived from an EMBL/GenBank/DDBJ whole genome shotgun (WGS) entry which is preliminary data.</text>
</comment>
<dbReference type="EMBL" id="JBHTMA010000040">
    <property type="protein sequence ID" value="MFD1229385.1"/>
    <property type="molecule type" value="Genomic_DNA"/>
</dbReference>
<protein>
    <recommendedName>
        <fullName evidence="3">Lipoprotein</fullName>
    </recommendedName>
</protein>
<evidence type="ECO:0000313" key="1">
    <source>
        <dbReference type="EMBL" id="MFD1229385.1"/>
    </source>
</evidence>
<proteinExistence type="predicted"/>
<dbReference type="RefSeq" id="WP_289386876.1">
    <property type="nucleotide sequence ID" value="NZ_JAUCBM010000004.1"/>
</dbReference>
<accession>A0ABW3V943</accession>